<keyword evidence="6" id="KW-0472">Membrane</keyword>
<gene>
    <name evidence="7" type="primary">rmuC</name>
    <name evidence="7" type="ORF">NCTC13093_02181</name>
</gene>
<keyword evidence="8" id="KW-1185">Reference proteome</keyword>
<reference evidence="7 8" key="1">
    <citation type="submission" date="2018-06" db="EMBL/GenBank/DDBJ databases">
        <authorList>
            <consortium name="Pathogen Informatics"/>
            <person name="Doyle S."/>
        </authorList>
    </citation>
    <scope>NUCLEOTIDE SEQUENCE [LARGE SCALE GENOMIC DNA]</scope>
    <source>
        <strain evidence="7 8">NCTC13093</strain>
    </source>
</reference>
<comment type="similarity">
    <text evidence="2">Belongs to the RmuC family.</text>
</comment>
<evidence type="ECO:0000256" key="2">
    <source>
        <dbReference type="ARBA" id="ARBA00009840"/>
    </source>
</evidence>
<keyword evidence="4" id="KW-0233">DNA recombination</keyword>
<feature type="transmembrane region" description="Helical" evidence="6">
    <location>
        <begin position="12"/>
        <end position="30"/>
    </location>
</feature>
<dbReference type="Pfam" id="PF02646">
    <property type="entry name" value="RmuC"/>
    <property type="match status" value="1"/>
</dbReference>
<evidence type="ECO:0000256" key="1">
    <source>
        <dbReference type="ARBA" id="ARBA00003416"/>
    </source>
</evidence>
<evidence type="ECO:0000256" key="3">
    <source>
        <dbReference type="ARBA" id="ARBA00023054"/>
    </source>
</evidence>
<evidence type="ECO:0000256" key="5">
    <source>
        <dbReference type="SAM" id="Coils"/>
    </source>
</evidence>
<dbReference type="Proteomes" id="UP000250086">
    <property type="component" value="Unassembled WGS sequence"/>
</dbReference>
<organism evidence="7 8">
    <name type="scientific">Anaerobiospirillum thomasii</name>
    <dbReference type="NCBI Taxonomy" id="179995"/>
    <lineage>
        <taxon>Bacteria</taxon>
        <taxon>Pseudomonadati</taxon>
        <taxon>Pseudomonadota</taxon>
        <taxon>Gammaproteobacteria</taxon>
        <taxon>Aeromonadales</taxon>
        <taxon>Succinivibrionaceae</taxon>
        <taxon>Anaerobiospirillum</taxon>
    </lineage>
</organism>
<keyword evidence="6" id="KW-1133">Transmembrane helix</keyword>
<dbReference type="RefSeq" id="WP_113744794.1">
    <property type="nucleotide sequence ID" value="NZ_UAPV01000001.1"/>
</dbReference>
<dbReference type="GO" id="GO:0006310">
    <property type="term" value="P:DNA recombination"/>
    <property type="evidence" value="ECO:0007669"/>
    <property type="project" value="UniProtKB-KW"/>
</dbReference>
<dbReference type="EMBL" id="UAPV01000001">
    <property type="protein sequence ID" value="SPT70760.1"/>
    <property type="molecule type" value="Genomic_DNA"/>
</dbReference>
<comment type="function">
    <text evidence="1">Involved in DNA recombination.</text>
</comment>
<keyword evidence="3 5" id="KW-0175">Coiled coil</keyword>
<dbReference type="PANTHER" id="PTHR30563:SF0">
    <property type="entry name" value="DNA RECOMBINATION PROTEIN RMUC"/>
    <property type="match status" value="1"/>
</dbReference>
<accession>A0A2X0VSM4</accession>
<dbReference type="PANTHER" id="PTHR30563">
    <property type="entry name" value="DNA RECOMBINATION PROTEIN RMUC"/>
    <property type="match status" value="1"/>
</dbReference>
<dbReference type="InterPro" id="IPR003798">
    <property type="entry name" value="DNA_recombination_RmuC"/>
</dbReference>
<feature type="coiled-coil region" evidence="5">
    <location>
        <begin position="78"/>
        <end position="165"/>
    </location>
</feature>
<proteinExistence type="inferred from homology"/>
<evidence type="ECO:0000256" key="4">
    <source>
        <dbReference type="ARBA" id="ARBA00023172"/>
    </source>
</evidence>
<dbReference type="AlphaFoldDB" id="A0A2X0VSM4"/>
<protein>
    <submittedName>
        <fullName evidence="7">DNA recombination protein rmuC</fullName>
    </submittedName>
</protein>
<evidence type="ECO:0000256" key="6">
    <source>
        <dbReference type="SAM" id="Phobius"/>
    </source>
</evidence>
<evidence type="ECO:0000313" key="8">
    <source>
        <dbReference type="Proteomes" id="UP000250086"/>
    </source>
</evidence>
<keyword evidence="6" id="KW-0812">Transmembrane</keyword>
<name>A0A2X0VSM4_9GAMM</name>
<sequence>MFIADFLARHSIYTALAALLCIIYLIYVIYTLKTHSLELSTKADALDTLNTDLLQRLQMLDKAHKEQSLVLKDTEHMAIALRQDNKNLDLKIKELTQSMQSKDLELKSFIARHNEQIKKIASLEGQVDALELLAEENDRRYKIQSLELESRLKSLSEEIVQKRSDDLQKQSLNSFGKAVQPLKEELYVFRDLITKVQKINSEQSGALKQELDRLNEAQLNLKLKADDLIKALKSGGKSQGMWGEHQLELVLENSGLRKGFEYKREVAGRRDLNERGRADVIVNLPENKCIIIDAKCSLTAYTDFVNAQDNALAQKALQAHTNSIKAHIDELATARYDEYSSFNSPSFIFMFVPVDGALSCALEYKSDLYAYAASKNIYLVSPQTLLPALRVVSNLWVLATQNDRVKDIVKNAMAIYKKSLLVKEAFDESGRKLEQLHSSFAQAQNRLSLGRGSLCSLLESFSRQAPAISDGSIIDIDDKDKEDKIKLS</sequence>
<evidence type="ECO:0000313" key="7">
    <source>
        <dbReference type="EMBL" id="SPT70760.1"/>
    </source>
</evidence>